<comment type="caution">
    <text evidence="1">The sequence shown here is derived from an EMBL/GenBank/DDBJ whole genome shotgun (WGS) entry which is preliminary data.</text>
</comment>
<keyword evidence="2" id="KW-1185">Reference proteome</keyword>
<evidence type="ECO:0000313" key="2">
    <source>
        <dbReference type="Proteomes" id="UP000837803"/>
    </source>
</evidence>
<name>A0ABN8F273_9BACT</name>
<dbReference type="Proteomes" id="UP000837803">
    <property type="component" value="Unassembled WGS sequence"/>
</dbReference>
<dbReference type="RefSeq" id="WP_238750905.1">
    <property type="nucleotide sequence ID" value="NZ_CAKLPZ010000002.1"/>
</dbReference>
<evidence type="ECO:0000313" key="1">
    <source>
        <dbReference type="EMBL" id="CAH1000952.1"/>
    </source>
</evidence>
<accession>A0ABN8F273</accession>
<organism evidence="1 2">
    <name type="scientific">Neolewinella maritima</name>
    <dbReference type="NCBI Taxonomy" id="1383882"/>
    <lineage>
        <taxon>Bacteria</taxon>
        <taxon>Pseudomonadati</taxon>
        <taxon>Bacteroidota</taxon>
        <taxon>Saprospiria</taxon>
        <taxon>Saprospirales</taxon>
        <taxon>Lewinellaceae</taxon>
        <taxon>Neolewinella</taxon>
    </lineage>
</organism>
<gene>
    <name evidence="1" type="ORF">LEM8419_01967</name>
</gene>
<sequence>MMESTVLGLNLWAWLGFIFLALAGVCSAKAAKATSSQIVRNEVDSGVVRTLDGTQSQFSLSIDKITHPIQDAYTFAINKHKEANDDYVNNMTAYGYILHAINQMAIGDIIIENGESLTTAQLSMANRKIGEDISGAYNRLGGSLSTLKILIVGVGNADLNDIVSKYELAVKEASENRSRLISKEISYKDYEQSVSALTVLYAQVIEALSSTRRKVLQQNAGSE</sequence>
<proteinExistence type="predicted"/>
<reference evidence="1" key="1">
    <citation type="submission" date="2021-12" db="EMBL/GenBank/DDBJ databases">
        <authorList>
            <person name="Rodrigo-Torres L."/>
            <person name="Arahal R. D."/>
            <person name="Lucena T."/>
        </authorList>
    </citation>
    <scope>NUCLEOTIDE SEQUENCE</scope>
    <source>
        <strain evidence="1">CECT 8419</strain>
    </source>
</reference>
<dbReference type="EMBL" id="CAKLPZ010000002">
    <property type="protein sequence ID" value="CAH1000952.1"/>
    <property type="molecule type" value="Genomic_DNA"/>
</dbReference>
<protein>
    <recommendedName>
        <fullName evidence="3">Secreted protein</fullName>
    </recommendedName>
</protein>
<evidence type="ECO:0008006" key="3">
    <source>
        <dbReference type="Google" id="ProtNLM"/>
    </source>
</evidence>